<sequence length="100" mass="10765">MRRVLPWSVLALGLGLAVAGVTTFWLANTRPSHVVYSGSYEPLVPGTSEAYRSELTLTFDAGPTVLWTEQHVVGVGLLLTGLFVLVGLGGWVLGRRSRRG</sequence>
<gene>
    <name evidence="2" type="ORF">JD78_01030</name>
</gene>
<evidence type="ECO:0000313" key="3">
    <source>
        <dbReference type="Proteomes" id="UP000321490"/>
    </source>
</evidence>
<evidence type="ECO:0000256" key="1">
    <source>
        <dbReference type="SAM" id="Phobius"/>
    </source>
</evidence>
<evidence type="ECO:0000313" key="2">
    <source>
        <dbReference type="EMBL" id="TWH72514.1"/>
    </source>
</evidence>
<dbReference type="Proteomes" id="UP000321490">
    <property type="component" value="Unassembled WGS sequence"/>
</dbReference>
<keyword evidence="1" id="KW-0472">Membrane</keyword>
<keyword evidence="1" id="KW-0812">Transmembrane</keyword>
<name>A0A562IPJ6_9ACTN</name>
<reference evidence="2 3" key="1">
    <citation type="submission" date="2019-07" db="EMBL/GenBank/DDBJ databases">
        <title>R&amp;d 2014.</title>
        <authorList>
            <person name="Klenk H.-P."/>
        </authorList>
    </citation>
    <scope>NUCLEOTIDE SEQUENCE [LARGE SCALE GENOMIC DNA]</scope>
    <source>
        <strain evidence="2 3">DSM 45764</strain>
    </source>
</reference>
<dbReference type="EMBL" id="VLKF01000001">
    <property type="protein sequence ID" value="TWH72514.1"/>
    <property type="molecule type" value="Genomic_DNA"/>
</dbReference>
<protein>
    <submittedName>
        <fullName evidence="2">Uncharacterized protein</fullName>
    </submittedName>
</protein>
<keyword evidence="3" id="KW-1185">Reference proteome</keyword>
<feature type="transmembrane region" description="Helical" evidence="1">
    <location>
        <begin position="72"/>
        <end position="94"/>
    </location>
</feature>
<dbReference type="AlphaFoldDB" id="A0A562IPJ6"/>
<organism evidence="2 3">
    <name type="scientific">Modestobacter roseus</name>
    <dbReference type="NCBI Taxonomy" id="1181884"/>
    <lineage>
        <taxon>Bacteria</taxon>
        <taxon>Bacillati</taxon>
        <taxon>Actinomycetota</taxon>
        <taxon>Actinomycetes</taxon>
        <taxon>Geodermatophilales</taxon>
        <taxon>Geodermatophilaceae</taxon>
        <taxon>Modestobacter</taxon>
    </lineage>
</organism>
<dbReference type="RefSeq" id="WP_153360743.1">
    <property type="nucleotide sequence ID" value="NZ_JABGDC010000092.1"/>
</dbReference>
<keyword evidence="1" id="KW-1133">Transmembrane helix</keyword>
<accession>A0A562IPJ6</accession>
<comment type="caution">
    <text evidence="2">The sequence shown here is derived from an EMBL/GenBank/DDBJ whole genome shotgun (WGS) entry which is preliminary data.</text>
</comment>
<proteinExistence type="predicted"/>